<name>A0A937XBN8_UNCW3</name>
<accession>A0A937XBN8</accession>
<evidence type="ECO:0000256" key="2">
    <source>
        <dbReference type="SAM" id="SignalP"/>
    </source>
</evidence>
<feature type="signal peptide" evidence="2">
    <location>
        <begin position="1"/>
        <end position="21"/>
    </location>
</feature>
<feature type="region of interest" description="Disordered" evidence="1">
    <location>
        <begin position="37"/>
        <end position="57"/>
    </location>
</feature>
<feature type="chain" id="PRO_5038108098" evidence="2">
    <location>
        <begin position="22"/>
        <end position="907"/>
    </location>
</feature>
<evidence type="ECO:0000256" key="1">
    <source>
        <dbReference type="SAM" id="MobiDB-lite"/>
    </source>
</evidence>
<sequence length="907" mass="96714">MFSRAAACVALLCAMFVPAIAGKARALPGRHQQLVNQHSQLSRSARPLPVRARRSAWPPARPNLKQISAHSDRAGVDGRLGDAFMVDTGIVPTPLSWGMSFSYGAATNDSGWRVFWSDDNAQAVYTSGVGSDGSATDAIGNRVGYEYQSMQNNGISRAIVGTGSGFTAVWVAGDNRSLWSARLDSAGNVIDSLLVYDSDQGQALPAVAFDGDSTCLVVWTDNTVEQNADIYAARLTTGGRLLDSVPIPVAVSRTDSDIFPAAAFGRGVYLVAWMAMDTLGITATVKATRVSAGGVVLDTAIFLRHDAGAIQALPSVAFGDTCFLATWAEGMEQPDIFAARVSASGDIMDTVAIQLCSDPNMDVFPSIAYDGTNYLVMWEEDEESWPSGALCGLRLSAEAVPLDSTFIRPRLRDYVCNGPSVSADRDNFFVAGCFTDTFTYNMGVICTRISPQGAVLDSGIVLPQGADWQHGPSGASDGTDFLAVWAEDRGGVFGAVSASRIAADGTVLDPVGFPVDTTLTGKWQTAAVFGDSIYLVAWSDVRDSTGADIYCARVGTDGSVFDPGGIAVCREAFDQDYPDISFDGTNFLVVWHDNRTDMRGNVFAARVSQAGTVLDPNGFAVAASDSFDDALPAVCFSGSDYLVVWQGYHYNASDDNIYGALVSPAGSITRPRYLVGATVHGYPPPVSVARADGNSLVAWVQDDGAIYAARVKADGTVLDTNALLVDKTNEYNELPRVTADAEGFRVLWGYWGYMDSTYFAVARIDTAGNLVRKDEWFAAPGYQLGFDAVYGGGPELLLLFSCWTEAALGQRYSAYRLWGRLGDVPGIEEAGGRQEPRVASGASIVRGVLYLTEAASRKLSAASLVNIAGQKVMDLQNGANDVSRLAPGVYFVRDPQSQAARRIVIQR</sequence>
<evidence type="ECO:0000313" key="4">
    <source>
        <dbReference type="Proteomes" id="UP000779900"/>
    </source>
</evidence>
<reference evidence="3" key="1">
    <citation type="submission" date="2019-03" db="EMBL/GenBank/DDBJ databases">
        <title>Lake Tanganyika Metagenome-Assembled Genomes (MAGs).</title>
        <authorList>
            <person name="Tran P."/>
        </authorList>
    </citation>
    <scope>NUCLEOTIDE SEQUENCE</scope>
    <source>
        <strain evidence="3">K_DeepCast_150m_m2_040</strain>
    </source>
</reference>
<protein>
    <submittedName>
        <fullName evidence="3">T9SS type A sorting domain-containing protein</fullName>
    </submittedName>
</protein>
<evidence type="ECO:0000313" key="3">
    <source>
        <dbReference type="EMBL" id="MBM3330257.1"/>
    </source>
</evidence>
<dbReference type="Proteomes" id="UP000779900">
    <property type="component" value="Unassembled WGS sequence"/>
</dbReference>
<gene>
    <name evidence="3" type="ORF">FJY68_00215</name>
</gene>
<comment type="caution">
    <text evidence="3">The sequence shown here is derived from an EMBL/GenBank/DDBJ whole genome shotgun (WGS) entry which is preliminary data.</text>
</comment>
<dbReference type="EMBL" id="VGIR01000001">
    <property type="protein sequence ID" value="MBM3330257.1"/>
    <property type="molecule type" value="Genomic_DNA"/>
</dbReference>
<keyword evidence="2" id="KW-0732">Signal</keyword>
<dbReference type="AlphaFoldDB" id="A0A937XBN8"/>
<proteinExistence type="predicted"/>
<organism evidence="3 4">
    <name type="scientific">candidate division WOR-3 bacterium</name>
    <dbReference type="NCBI Taxonomy" id="2052148"/>
    <lineage>
        <taxon>Bacteria</taxon>
        <taxon>Bacteria division WOR-3</taxon>
    </lineage>
</organism>